<dbReference type="Pfam" id="PF01757">
    <property type="entry name" value="Acyl_transf_3"/>
    <property type="match status" value="1"/>
</dbReference>
<feature type="transmembrane region" description="Helical" evidence="1">
    <location>
        <begin position="429"/>
        <end position="450"/>
    </location>
</feature>
<feature type="transmembrane region" description="Helical" evidence="1">
    <location>
        <begin position="470"/>
        <end position="488"/>
    </location>
</feature>
<feature type="transmembrane region" description="Helical" evidence="1">
    <location>
        <begin position="569"/>
        <end position="591"/>
    </location>
</feature>
<dbReference type="InterPro" id="IPR002656">
    <property type="entry name" value="Acyl_transf_3_dom"/>
</dbReference>
<feature type="transmembrane region" description="Helical" evidence="1">
    <location>
        <begin position="189"/>
        <end position="211"/>
    </location>
</feature>
<feature type="transmembrane region" description="Helical" evidence="1">
    <location>
        <begin position="700"/>
        <end position="725"/>
    </location>
</feature>
<feature type="transmembrane region" description="Helical" evidence="1">
    <location>
        <begin position="361"/>
        <end position="383"/>
    </location>
</feature>
<protein>
    <recommendedName>
        <fullName evidence="2">Acyltransferase 3 domain-containing protein</fullName>
    </recommendedName>
</protein>
<feature type="transmembrane region" description="Helical" evidence="1">
    <location>
        <begin position="52"/>
        <end position="69"/>
    </location>
</feature>
<feature type="transmembrane region" description="Helical" evidence="1">
    <location>
        <begin position="639"/>
        <end position="656"/>
    </location>
</feature>
<dbReference type="PANTHER" id="PTHR11161:SF22">
    <property type="entry name" value="ACYLTRANSFERASE 3 DOMAIN-CONTAINING PROTEIN-RELATED"/>
    <property type="match status" value="1"/>
</dbReference>
<organism evidence="3 4">
    <name type="scientific">Euphydryas editha</name>
    <name type="common">Edith's checkerspot</name>
    <dbReference type="NCBI Taxonomy" id="104508"/>
    <lineage>
        <taxon>Eukaryota</taxon>
        <taxon>Metazoa</taxon>
        <taxon>Ecdysozoa</taxon>
        <taxon>Arthropoda</taxon>
        <taxon>Hexapoda</taxon>
        <taxon>Insecta</taxon>
        <taxon>Pterygota</taxon>
        <taxon>Neoptera</taxon>
        <taxon>Endopterygota</taxon>
        <taxon>Lepidoptera</taxon>
        <taxon>Glossata</taxon>
        <taxon>Ditrysia</taxon>
        <taxon>Papilionoidea</taxon>
        <taxon>Nymphalidae</taxon>
        <taxon>Nymphalinae</taxon>
        <taxon>Euphydryas</taxon>
    </lineage>
</organism>
<feature type="transmembrane region" description="Helical" evidence="1">
    <location>
        <begin position="600"/>
        <end position="619"/>
    </location>
</feature>
<reference evidence="3" key="1">
    <citation type="submission" date="2022-03" db="EMBL/GenBank/DDBJ databases">
        <authorList>
            <person name="Tunstrom K."/>
        </authorList>
    </citation>
    <scope>NUCLEOTIDE SEQUENCE</scope>
</reference>
<feature type="transmembrane region" description="Helical" evidence="1">
    <location>
        <begin position="158"/>
        <end position="177"/>
    </location>
</feature>
<dbReference type="InterPro" id="IPR052728">
    <property type="entry name" value="O2_lipid_transport_reg"/>
</dbReference>
<keyword evidence="1" id="KW-0472">Membrane</keyword>
<evidence type="ECO:0000313" key="3">
    <source>
        <dbReference type="EMBL" id="CAH2089172.1"/>
    </source>
</evidence>
<keyword evidence="4" id="KW-1185">Reference proteome</keyword>
<proteinExistence type="predicted"/>
<keyword evidence="1" id="KW-0812">Transmembrane</keyword>
<dbReference type="EMBL" id="CAKOGL010000008">
    <property type="protein sequence ID" value="CAH2089172.1"/>
    <property type="molecule type" value="Genomic_DNA"/>
</dbReference>
<feature type="transmembrane region" description="Helical" evidence="1">
    <location>
        <begin position="509"/>
        <end position="529"/>
    </location>
</feature>
<evidence type="ECO:0000259" key="2">
    <source>
        <dbReference type="Pfam" id="PF01757"/>
    </source>
</evidence>
<feature type="transmembrane region" description="Helical" evidence="1">
    <location>
        <begin position="776"/>
        <end position="798"/>
    </location>
</feature>
<dbReference type="PANTHER" id="PTHR11161">
    <property type="entry name" value="O-ACYLTRANSFERASE"/>
    <property type="match status" value="1"/>
</dbReference>
<evidence type="ECO:0000313" key="4">
    <source>
        <dbReference type="Proteomes" id="UP001153954"/>
    </source>
</evidence>
<feature type="transmembrane region" description="Helical" evidence="1">
    <location>
        <begin position="746"/>
        <end position="764"/>
    </location>
</feature>
<accession>A0AAU9TSM9</accession>
<feature type="transmembrane region" description="Helical" evidence="1">
    <location>
        <begin position="115"/>
        <end position="138"/>
    </location>
</feature>
<keyword evidence="1" id="KW-1133">Transmembrane helix</keyword>
<dbReference type="Proteomes" id="UP001153954">
    <property type="component" value="Unassembled WGS sequence"/>
</dbReference>
<feature type="transmembrane region" description="Helical" evidence="1">
    <location>
        <begin position="668"/>
        <end position="688"/>
    </location>
</feature>
<dbReference type="AlphaFoldDB" id="A0AAU9TSM9"/>
<gene>
    <name evidence="3" type="ORF">EEDITHA_LOCUS5255</name>
</gene>
<dbReference type="GO" id="GO:0016747">
    <property type="term" value="F:acyltransferase activity, transferring groups other than amino-acyl groups"/>
    <property type="evidence" value="ECO:0007669"/>
    <property type="project" value="InterPro"/>
</dbReference>
<name>A0AAU9TSM9_EUPED</name>
<comment type="caution">
    <text evidence="3">The sequence shown here is derived from an EMBL/GenBank/DDBJ whole genome shotgun (WGS) entry which is preliminary data.</text>
</comment>
<feature type="domain" description="Acyltransferase 3" evidence="2">
    <location>
        <begin position="422"/>
        <end position="795"/>
    </location>
</feature>
<feature type="transmembrane region" description="Helical" evidence="1">
    <location>
        <begin position="81"/>
        <end position="103"/>
    </location>
</feature>
<sequence>MSLVMLGSVIVAIHTYVRDLDAVLILRPTEIAKAHETDPTFNETYKMGHANISSYLIGMSLGYFIYEWQKKKIDSRQYSKLRLLFFLYTPMLVALILSGAVFYRDGPRYPRHIRAICAAFYKTAPGGLVAIFVAGLVLKLENVYRKVLEWDIWVIPSRLNYSIYLIHYPFLIVYINMQNSLVHMSYLHLIATSVVITIISFIFAIPLYLLVEAPFSSILNTVQLKKTAIKQNDSEGPTEFERMPPVHKTDNYESCLQEPSDVYCELIFQLVSDEPNELLSMIEEYSEHSTTHFNHTKLRHGVCVTQRCQNYIQINTPVSGAILEGCLNKTFWDDYRLKTRIQQYSCYNLASSEIHINNSDIVAGLIVLTILVLNTIGSFYDVYCTSTKRKGNSIVLSFSIKRHWRNLITINHDDGRSDNIKCFNGLRCIIEYGVIFVHTAITYYIVGGSIHEIETSYKNLFYQLIFNGQIIMQAFFVLAGFQLVYKLRIFSEKHQLDWSILPKAIFKRYLRLVPAYSFVLLMVATWFRFQGRGPFWEVVGEVNVSNCKKNWWMNLLFINNYVNGPQCLVVSWSIAADMQLCLFSIILTLLLKNTRFRQTILMSLVMLGSVIVAIHTETAKVFATDPTFNETYRMGHTNMSSYLIGMSLGYFIYEWQKKKIDCRNYSKLRFLYWLVIPMLVALVLSGAVFYRDGPRYPRHIRAICAAFFKTASGGLIAIFVAGLVLKLENVYRKVLEWDIWVIPSRLTYSIYLLHYPFLIVNMNMQNSLVHMSYLHMIATSAVITITSFIFAIPLYLLVEAPFSSILNTVQLKKTAIKQNDSDGRKKTK</sequence>
<evidence type="ECO:0000256" key="1">
    <source>
        <dbReference type="SAM" id="Phobius"/>
    </source>
</evidence>